<dbReference type="InterPro" id="IPR002201">
    <property type="entry name" value="Glyco_trans_9"/>
</dbReference>
<keyword evidence="1" id="KW-0328">Glycosyltransferase</keyword>
<organism evidence="3 4">
    <name type="scientific">Flavobacterium litorale</name>
    <dbReference type="NCBI Taxonomy" id="2856519"/>
    <lineage>
        <taxon>Bacteria</taxon>
        <taxon>Pseudomonadati</taxon>
        <taxon>Bacteroidota</taxon>
        <taxon>Flavobacteriia</taxon>
        <taxon>Flavobacteriales</taxon>
        <taxon>Flavobacteriaceae</taxon>
        <taxon>Flavobacterium</taxon>
    </lineage>
</organism>
<dbReference type="Proteomes" id="UP000825381">
    <property type="component" value="Chromosome"/>
</dbReference>
<sequence length="337" mass="38375">MRKLTKNMASTVFKSTDTLKNKQVKRVLICRPNHRLGNMLLITPLVQEVENTFPDCKIDLFVKGNLSAIIFKNYSSVDRIIKLPKKHFKQLATYLAGWYAIKKKHYDIVINVNKNSSSGRLSTKAAAGKYKFFGDIEEEDIAPKHADYIHIAKYPVYNFRHYLSLLGVNERKNTPVPTLNIKLTADELAKGKEVLYNIVKNNNKTISIFTHASGSKCYSEDWWTTFYTQLKEKYRNYNIIEILPVENVSQIDFKAPYFYSKDIREIAAVIANTSVFIGADSGMMHLASASQTPTVALFSGGRSTVYTPYNENSIAISTKDTCLEDWMPILDRIITIV</sequence>
<reference evidence="3 4" key="1">
    <citation type="submission" date="2021-07" db="EMBL/GenBank/DDBJ databases">
        <title>Flavobacterium WSW3-B6 sp.nov, isolated from seaweed.</title>
        <authorList>
            <person name="Muhammad N."/>
            <person name="Ho H."/>
            <person name="Lee Y.-J."/>
            <person name="Nguyen T."/>
            <person name="Ho J."/>
            <person name="Kim S.-G."/>
        </authorList>
    </citation>
    <scope>NUCLEOTIDE SEQUENCE [LARGE SCALE GENOMIC DNA]</scope>
    <source>
        <strain evidence="3 4">WSW3-B6</strain>
    </source>
</reference>
<keyword evidence="2" id="KW-0808">Transferase</keyword>
<keyword evidence="4" id="KW-1185">Reference proteome</keyword>
<dbReference type="SUPFAM" id="SSF53756">
    <property type="entry name" value="UDP-Glycosyltransferase/glycogen phosphorylase"/>
    <property type="match status" value="1"/>
</dbReference>
<proteinExistence type="predicted"/>
<protein>
    <submittedName>
        <fullName evidence="3">Glycosyltransferase family 9 protein</fullName>
    </submittedName>
</protein>
<evidence type="ECO:0000313" key="3">
    <source>
        <dbReference type="EMBL" id="QYJ69478.1"/>
    </source>
</evidence>
<dbReference type="InterPro" id="IPR051199">
    <property type="entry name" value="LPS_LOS_Heptosyltrfase"/>
</dbReference>
<gene>
    <name evidence="3" type="ORF">K1I41_04795</name>
</gene>
<evidence type="ECO:0000256" key="2">
    <source>
        <dbReference type="ARBA" id="ARBA00022679"/>
    </source>
</evidence>
<dbReference type="CDD" id="cd03789">
    <property type="entry name" value="GT9_LPS_heptosyltransferase"/>
    <property type="match status" value="1"/>
</dbReference>
<dbReference type="Gene3D" id="3.40.50.2000">
    <property type="entry name" value="Glycogen Phosphorylase B"/>
    <property type="match status" value="2"/>
</dbReference>
<dbReference type="PANTHER" id="PTHR30160">
    <property type="entry name" value="TETRAACYLDISACCHARIDE 4'-KINASE-RELATED"/>
    <property type="match status" value="1"/>
</dbReference>
<evidence type="ECO:0000313" key="4">
    <source>
        <dbReference type="Proteomes" id="UP000825381"/>
    </source>
</evidence>
<dbReference type="Pfam" id="PF01075">
    <property type="entry name" value="Glyco_transf_9"/>
    <property type="match status" value="1"/>
</dbReference>
<accession>A0ABX8VE88</accession>
<evidence type="ECO:0000256" key="1">
    <source>
        <dbReference type="ARBA" id="ARBA00022676"/>
    </source>
</evidence>
<name>A0ABX8VE88_9FLAO</name>
<dbReference type="EMBL" id="CP080429">
    <property type="protein sequence ID" value="QYJ69478.1"/>
    <property type="molecule type" value="Genomic_DNA"/>
</dbReference>